<evidence type="ECO:0000256" key="7">
    <source>
        <dbReference type="ARBA" id="ARBA00023180"/>
    </source>
</evidence>
<organism evidence="13 14">
    <name type="scientific">Chanos chanos</name>
    <name type="common">Milkfish</name>
    <name type="synonym">Mugil chanos</name>
    <dbReference type="NCBI Taxonomy" id="29144"/>
    <lineage>
        <taxon>Eukaryota</taxon>
        <taxon>Metazoa</taxon>
        <taxon>Chordata</taxon>
        <taxon>Craniata</taxon>
        <taxon>Vertebrata</taxon>
        <taxon>Euteleostomi</taxon>
        <taxon>Actinopterygii</taxon>
        <taxon>Neopterygii</taxon>
        <taxon>Teleostei</taxon>
        <taxon>Ostariophysi</taxon>
        <taxon>Gonorynchiformes</taxon>
        <taxon>Chanidae</taxon>
        <taxon>Chanos</taxon>
    </lineage>
</organism>
<feature type="compositionally biased region" description="Polar residues" evidence="9">
    <location>
        <begin position="397"/>
        <end position="412"/>
    </location>
</feature>
<comment type="subcellular location">
    <subcellularLocation>
        <location evidence="1">Secreted</location>
    </subcellularLocation>
</comment>
<dbReference type="PROSITE" id="PS50050">
    <property type="entry name" value="TNFR_NGFR_2"/>
    <property type="match status" value="3"/>
</dbReference>
<evidence type="ECO:0000256" key="8">
    <source>
        <dbReference type="PROSITE-ProRule" id="PRU00206"/>
    </source>
</evidence>
<sequence>MMLTIWSFVFAAVVWLVACKLDTVPYFSDGSCRNNGTEYYVEAVQRCCSKCKPGTHLQTECTSKTDSVCEPCGQETYMEGMNYYRNCFKCKRCFGHKGLEYAKNCSGDTNAQCVCKNGHFCVIGYNKPTCEECRKYRSCPPGHGVSQPGTPNSNVKCEVCPEGTFSNQSSNLLTCKPHTDCKSLGRTVKFAGSSTSDAICGPSLLHSTAESALWSSIQSTAQNVSGTISTTTLFPLESTGEPPSTTDSLRSRATSQFYPIGLFSGLFVGLLMFSLIVVVTLYICCRKKDTTKTPIKEVNKFSSTANQHLHNSKLGSSPELHPLVGKSHKDTSVSSTESQAESEQHNGAWPCCTSTQDGVIKKQPEHSSYVNLNITATINCKVKSATGICSVPISPSTCSTQPEPQLPLSQEEVSVPCQEDGGKDARQAVQESGKRVC</sequence>
<keyword evidence="10" id="KW-1133">Transmembrane helix</keyword>
<dbReference type="GO" id="GO:0006915">
    <property type="term" value="P:apoptotic process"/>
    <property type="evidence" value="ECO:0007669"/>
    <property type="project" value="UniProtKB-KW"/>
</dbReference>
<keyword evidence="6 8" id="KW-1015">Disulfide bond</keyword>
<accession>A0A6J2VKM0</accession>
<evidence type="ECO:0000256" key="11">
    <source>
        <dbReference type="SAM" id="SignalP"/>
    </source>
</evidence>
<dbReference type="Gene3D" id="2.10.50.10">
    <property type="entry name" value="Tumor Necrosis Factor Receptor, subunit A, domain 2"/>
    <property type="match status" value="3"/>
</dbReference>
<keyword evidence="3" id="KW-0053">Apoptosis</keyword>
<keyword evidence="10" id="KW-0812">Transmembrane</keyword>
<gene>
    <name evidence="14" type="primary">tnfrsf1b</name>
</gene>
<dbReference type="Proteomes" id="UP000504632">
    <property type="component" value="Chromosome 6"/>
</dbReference>
<feature type="region of interest" description="Disordered" evidence="9">
    <location>
        <begin position="308"/>
        <end position="347"/>
    </location>
</feature>
<evidence type="ECO:0000259" key="12">
    <source>
        <dbReference type="PROSITE" id="PS50050"/>
    </source>
</evidence>
<feature type="repeat" description="TNFR-Cys" evidence="8">
    <location>
        <begin position="114"/>
        <end position="157"/>
    </location>
</feature>
<dbReference type="CTD" id="7133"/>
<feature type="disulfide bond" evidence="8">
    <location>
        <begin position="115"/>
        <end position="130"/>
    </location>
</feature>
<feature type="chain" id="PRO_5026692201" evidence="11">
    <location>
        <begin position="20"/>
        <end position="437"/>
    </location>
</feature>
<feature type="domain" description="TNFR-Cys" evidence="12">
    <location>
        <begin position="114"/>
        <end position="157"/>
    </location>
</feature>
<keyword evidence="7" id="KW-0325">Glycoprotein</keyword>
<dbReference type="OrthoDB" id="8633482at2759"/>
<proteinExistence type="predicted"/>
<keyword evidence="14" id="KW-0675">Receptor</keyword>
<evidence type="ECO:0000313" key="14">
    <source>
        <dbReference type="RefSeq" id="XP_030632447.1"/>
    </source>
</evidence>
<feature type="compositionally biased region" description="Basic and acidic residues" evidence="9">
    <location>
        <begin position="420"/>
        <end position="437"/>
    </location>
</feature>
<feature type="signal peptide" evidence="11">
    <location>
        <begin position="1"/>
        <end position="19"/>
    </location>
</feature>
<feature type="disulfide bond" evidence="8">
    <location>
        <begin position="32"/>
        <end position="47"/>
    </location>
</feature>
<feature type="domain" description="TNFR-Cys" evidence="12">
    <location>
        <begin position="31"/>
        <end position="69"/>
    </location>
</feature>
<dbReference type="Pfam" id="PF00020">
    <property type="entry name" value="TNFR_c6"/>
    <property type="match status" value="3"/>
</dbReference>
<keyword evidence="2" id="KW-0964">Secreted</keyword>
<dbReference type="GO" id="GO:0005576">
    <property type="term" value="C:extracellular region"/>
    <property type="evidence" value="ECO:0007669"/>
    <property type="project" value="UniProtKB-SubCell"/>
</dbReference>
<dbReference type="PANTHER" id="PTHR23097:SF90">
    <property type="entry name" value="TUMOR NECROSIS FACTOR RECEPTOR SUPERFAMILY MEMBER 11B"/>
    <property type="match status" value="1"/>
</dbReference>
<evidence type="ECO:0000256" key="4">
    <source>
        <dbReference type="ARBA" id="ARBA00022729"/>
    </source>
</evidence>
<evidence type="ECO:0000256" key="6">
    <source>
        <dbReference type="ARBA" id="ARBA00023157"/>
    </source>
</evidence>
<dbReference type="SUPFAM" id="SSF57586">
    <property type="entry name" value="TNF receptor-like"/>
    <property type="match status" value="3"/>
</dbReference>
<evidence type="ECO:0000256" key="2">
    <source>
        <dbReference type="ARBA" id="ARBA00022525"/>
    </source>
</evidence>
<dbReference type="RefSeq" id="XP_030632447.1">
    <property type="nucleotide sequence ID" value="XM_030776587.1"/>
</dbReference>
<keyword evidence="5" id="KW-0677">Repeat</keyword>
<name>A0A6J2VKM0_CHACN</name>
<dbReference type="PROSITE" id="PS00652">
    <property type="entry name" value="TNFR_NGFR_1"/>
    <property type="match status" value="1"/>
</dbReference>
<reference evidence="14" key="1">
    <citation type="submission" date="2025-08" db="UniProtKB">
        <authorList>
            <consortium name="RefSeq"/>
        </authorList>
    </citation>
    <scope>IDENTIFICATION</scope>
</reference>
<comment type="caution">
    <text evidence="8">Lacks conserved residue(s) required for the propagation of feature annotation.</text>
</comment>
<feature type="disulfide bond" evidence="8">
    <location>
        <begin position="72"/>
        <end position="87"/>
    </location>
</feature>
<dbReference type="SMART" id="SM00208">
    <property type="entry name" value="TNFR"/>
    <property type="match status" value="4"/>
</dbReference>
<keyword evidence="13" id="KW-1185">Reference proteome</keyword>
<feature type="disulfide bond" evidence="8">
    <location>
        <begin position="48"/>
        <end position="61"/>
    </location>
</feature>
<feature type="repeat" description="TNFR-Cys" evidence="8">
    <location>
        <begin position="31"/>
        <end position="69"/>
    </location>
</feature>
<evidence type="ECO:0000256" key="10">
    <source>
        <dbReference type="SAM" id="Phobius"/>
    </source>
</evidence>
<feature type="repeat" description="TNFR-Cys" evidence="8">
    <location>
        <begin position="71"/>
        <end position="113"/>
    </location>
</feature>
<dbReference type="InParanoid" id="A0A6J2VKM0"/>
<evidence type="ECO:0000256" key="5">
    <source>
        <dbReference type="ARBA" id="ARBA00022737"/>
    </source>
</evidence>
<evidence type="ECO:0000313" key="13">
    <source>
        <dbReference type="Proteomes" id="UP000504632"/>
    </source>
</evidence>
<dbReference type="PANTHER" id="PTHR23097">
    <property type="entry name" value="TUMOR NECROSIS FACTOR RECEPTOR SUPERFAMILY MEMBER"/>
    <property type="match status" value="1"/>
</dbReference>
<feature type="transmembrane region" description="Helical" evidence="10">
    <location>
        <begin position="257"/>
        <end position="284"/>
    </location>
</feature>
<feature type="domain" description="TNFR-Cys" evidence="12">
    <location>
        <begin position="71"/>
        <end position="113"/>
    </location>
</feature>
<protein>
    <submittedName>
        <fullName evidence="14">Tumor necrosis factor receptor superfamily member 1B</fullName>
    </submittedName>
</protein>
<keyword evidence="10" id="KW-0472">Membrane</keyword>
<dbReference type="GeneID" id="115813906"/>
<feature type="compositionally biased region" description="Polar residues" evidence="9">
    <location>
        <begin position="332"/>
        <end position="341"/>
    </location>
</feature>
<dbReference type="InterPro" id="IPR001368">
    <property type="entry name" value="TNFR/NGFR_Cys_rich_reg"/>
</dbReference>
<evidence type="ECO:0000256" key="1">
    <source>
        <dbReference type="ARBA" id="ARBA00004613"/>
    </source>
</evidence>
<dbReference type="InterPro" id="IPR052459">
    <property type="entry name" value="TNFRSF_decoy_receptor"/>
</dbReference>
<evidence type="ECO:0000256" key="9">
    <source>
        <dbReference type="SAM" id="MobiDB-lite"/>
    </source>
</evidence>
<dbReference type="AlphaFoldDB" id="A0A6J2VKM0"/>
<feature type="disulfide bond" evidence="8">
    <location>
        <begin position="51"/>
        <end position="69"/>
    </location>
</feature>
<evidence type="ECO:0000256" key="3">
    <source>
        <dbReference type="ARBA" id="ARBA00022703"/>
    </source>
</evidence>
<feature type="region of interest" description="Disordered" evidence="9">
    <location>
        <begin position="397"/>
        <end position="437"/>
    </location>
</feature>
<keyword evidence="4 11" id="KW-0732">Signal</keyword>
<feature type="disulfide bond" evidence="8">
    <location>
        <begin position="139"/>
        <end position="157"/>
    </location>
</feature>